<protein>
    <submittedName>
        <fullName evidence="2">Uncharacterized protein</fullName>
    </submittedName>
</protein>
<feature type="region of interest" description="Disordered" evidence="1">
    <location>
        <begin position="17"/>
        <end position="36"/>
    </location>
</feature>
<evidence type="ECO:0000313" key="3">
    <source>
        <dbReference type="Proteomes" id="UP000254084"/>
    </source>
</evidence>
<evidence type="ECO:0000256" key="1">
    <source>
        <dbReference type="SAM" id="MobiDB-lite"/>
    </source>
</evidence>
<gene>
    <name evidence="2" type="ORF">NCTC10860_01192</name>
</gene>
<accession>A0A379K373</accession>
<reference evidence="2 3" key="1">
    <citation type="submission" date="2018-06" db="EMBL/GenBank/DDBJ databases">
        <authorList>
            <consortium name="Pathogen Informatics"/>
            <person name="Doyle S."/>
        </authorList>
    </citation>
    <scope>NUCLEOTIDE SEQUENCE [LARGE SCALE GENOMIC DNA]</scope>
    <source>
        <strain evidence="2 3">NCTC10860</strain>
    </source>
</reference>
<name>A0A379K373_ECTOL</name>
<dbReference type="Proteomes" id="UP000254084">
    <property type="component" value="Unassembled WGS sequence"/>
</dbReference>
<dbReference type="AlphaFoldDB" id="A0A379K373"/>
<proteinExistence type="predicted"/>
<dbReference type="EMBL" id="UGUW01000004">
    <property type="protein sequence ID" value="SUD58934.1"/>
    <property type="molecule type" value="Genomic_DNA"/>
</dbReference>
<evidence type="ECO:0000313" key="2">
    <source>
        <dbReference type="EMBL" id="SUD58934.1"/>
    </source>
</evidence>
<sequence length="36" mass="4051">MLESQLYYCPYQAVEKRRRGSQCNTDGGPAKTAEKA</sequence>
<organism evidence="2 3">
    <name type="scientific">Ectopseudomonas oleovorans</name>
    <name type="common">Pseudomonas oleovorans</name>
    <dbReference type="NCBI Taxonomy" id="301"/>
    <lineage>
        <taxon>Bacteria</taxon>
        <taxon>Pseudomonadati</taxon>
        <taxon>Pseudomonadota</taxon>
        <taxon>Gammaproteobacteria</taxon>
        <taxon>Pseudomonadales</taxon>
        <taxon>Pseudomonadaceae</taxon>
        <taxon>Ectopseudomonas</taxon>
    </lineage>
</organism>